<sequence length="96" mass="10841">MTQRRYAPLYVTFGLSILTIVSLFTVNARFFPNLYLMTAIWVYIALDIALIATLIWGLFSKEKMVRVFSLVGNLGLIVPLSIWIFLLLLANGISEA</sequence>
<dbReference type="EMBL" id="JASWER010000003">
    <property type="protein sequence ID" value="MDL5376457.1"/>
    <property type="molecule type" value="Genomic_DNA"/>
</dbReference>
<feature type="transmembrane region" description="Helical" evidence="1">
    <location>
        <begin position="71"/>
        <end position="93"/>
    </location>
</feature>
<name>A0ABT7MMN2_9BACL</name>
<evidence type="ECO:0000313" key="3">
    <source>
        <dbReference type="Proteomes" id="UP001230807"/>
    </source>
</evidence>
<feature type="transmembrane region" description="Helical" evidence="1">
    <location>
        <begin position="34"/>
        <end position="59"/>
    </location>
</feature>
<reference evidence="2 3" key="1">
    <citation type="submission" date="2023-06" db="EMBL/GenBank/DDBJ databases">
        <title>Influencing factors and mechanism of Cr(VI) reduction by facultative anaerobic Exiguobacterium sp. PY14.</title>
        <authorList>
            <person name="Zou L."/>
        </authorList>
    </citation>
    <scope>NUCLEOTIDE SEQUENCE [LARGE SCALE GENOMIC DNA]</scope>
    <source>
        <strain evidence="2 3">PY14</strain>
    </source>
</reference>
<keyword evidence="3" id="KW-1185">Reference proteome</keyword>
<keyword evidence="1" id="KW-0472">Membrane</keyword>
<comment type="caution">
    <text evidence="2">The sequence shown here is derived from an EMBL/GenBank/DDBJ whole genome shotgun (WGS) entry which is preliminary data.</text>
</comment>
<dbReference type="RefSeq" id="WP_138858938.1">
    <property type="nucleotide sequence ID" value="NZ_CP040676.1"/>
</dbReference>
<evidence type="ECO:0000313" key="2">
    <source>
        <dbReference type="EMBL" id="MDL5376457.1"/>
    </source>
</evidence>
<feature type="transmembrane region" description="Helical" evidence="1">
    <location>
        <begin position="7"/>
        <end position="28"/>
    </location>
</feature>
<proteinExistence type="predicted"/>
<organism evidence="2 3">
    <name type="scientific">Exiguobacterium mexicanum</name>
    <dbReference type="NCBI Taxonomy" id="340146"/>
    <lineage>
        <taxon>Bacteria</taxon>
        <taxon>Bacillati</taxon>
        <taxon>Bacillota</taxon>
        <taxon>Bacilli</taxon>
        <taxon>Bacillales</taxon>
        <taxon>Bacillales Family XII. Incertae Sedis</taxon>
        <taxon>Exiguobacterium</taxon>
    </lineage>
</organism>
<protein>
    <submittedName>
        <fullName evidence="2">Uncharacterized protein</fullName>
    </submittedName>
</protein>
<dbReference type="Proteomes" id="UP001230807">
    <property type="component" value="Unassembled WGS sequence"/>
</dbReference>
<gene>
    <name evidence="2" type="ORF">QR695_05495</name>
</gene>
<keyword evidence="1" id="KW-1133">Transmembrane helix</keyword>
<evidence type="ECO:0000256" key="1">
    <source>
        <dbReference type="SAM" id="Phobius"/>
    </source>
</evidence>
<keyword evidence="1" id="KW-0812">Transmembrane</keyword>
<accession>A0ABT7MMN2</accession>